<dbReference type="Proteomes" id="UP000439780">
    <property type="component" value="Unassembled WGS sequence"/>
</dbReference>
<evidence type="ECO:0000313" key="1">
    <source>
        <dbReference type="EMBL" id="MXP28942.1"/>
    </source>
</evidence>
<dbReference type="OrthoDB" id="7432612at2"/>
<evidence type="ECO:0000313" key="2">
    <source>
        <dbReference type="Proteomes" id="UP000439780"/>
    </source>
</evidence>
<dbReference type="Pfam" id="PF14412">
    <property type="entry name" value="AHH"/>
    <property type="match status" value="1"/>
</dbReference>
<keyword evidence="2" id="KW-1185">Reference proteome</keyword>
<dbReference type="AlphaFoldDB" id="A0A845AEK2"/>
<name>A0A845AEK2_9SPHN</name>
<dbReference type="InterPro" id="IPR032871">
    <property type="entry name" value="AHH_dom_containing"/>
</dbReference>
<reference evidence="1 2" key="1">
    <citation type="submission" date="2019-12" db="EMBL/GenBank/DDBJ databases">
        <title>Genomic-based taxomic classification of the family Erythrobacteraceae.</title>
        <authorList>
            <person name="Xu L."/>
        </authorList>
    </citation>
    <scope>NUCLEOTIDE SEQUENCE [LARGE SCALE GENOMIC DNA]</scope>
    <source>
        <strain evidence="1 2">KEMB 9005-328</strain>
    </source>
</reference>
<sequence>MHLPFRAVNRRGAPGHDPVLQRHHLIPRQALRHAGLERMFASLGKRRIGFDDFRRNGVLLPACDLTAVRTGLPLHPGPHRSYNDMVLDRLGTIEGNWSVCRSRRRTLADETAVMRIALLQQALRRRLLDERVPLILNRHQPLGAGQDFTLLDALAEELWTACAA</sequence>
<dbReference type="EMBL" id="WTYA01000006">
    <property type="protein sequence ID" value="MXP28942.1"/>
    <property type="molecule type" value="Genomic_DNA"/>
</dbReference>
<comment type="caution">
    <text evidence="1">The sequence shown here is derived from an EMBL/GenBank/DDBJ whole genome shotgun (WGS) entry which is preliminary data.</text>
</comment>
<gene>
    <name evidence="1" type="ORF">GRI58_08910</name>
</gene>
<accession>A0A845AEK2</accession>
<protein>
    <submittedName>
        <fullName evidence="1">Uncharacterized protein</fullName>
    </submittedName>
</protein>
<proteinExistence type="predicted"/>
<organism evidence="1 2">
    <name type="scientific">Qipengyuania algicida</name>
    <dbReference type="NCBI Taxonomy" id="1836209"/>
    <lineage>
        <taxon>Bacteria</taxon>
        <taxon>Pseudomonadati</taxon>
        <taxon>Pseudomonadota</taxon>
        <taxon>Alphaproteobacteria</taxon>
        <taxon>Sphingomonadales</taxon>
        <taxon>Erythrobacteraceae</taxon>
        <taxon>Qipengyuania</taxon>
    </lineage>
</organism>